<gene>
    <name evidence="3" type="ORF">BBOMB_0643</name>
</gene>
<dbReference type="Gene3D" id="3.30.428.10">
    <property type="entry name" value="HIT-like"/>
    <property type="match status" value="1"/>
</dbReference>
<dbReference type="STRING" id="1341695.BBOMB_0643"/>
<evidence type="ECO:0000256" key="1">
    <source>
        <dbReference type="PROSITE-ProRule" id="PRU00464"/>
    </source>
</evidence>
<dbReference type="Proteomes" id="UP000028730">
    <property type="component" value="Unassembled WGS sequence"/>
</dbReference>
<name>A0A080N663_9BIFI</name>
<evidence type="ECO:0000313" key="3">
    <source>
        <dbReference type="EMBL" id="KFF31299.1"/>
    </source>
</evidence>
<evidence type="ECO:0000259" key="2">
    <source>
        <dbReference type="PROSITE" id="PS51084"/>
    </source>
</evidence>
<protein>
    <submittedName>
        <fullName evidence="3">Histidine triad (HIT) protein</fullName>
    </submittedName>
</protein>
<dbReference type="OrthoDB" id="9784774at2"/>
<reference evidence="3 4" key="1">
    <citation type="journal article" date="2014" name="Appl. Environ. Microbiol.">
        <title>Genomic encyclopedia of type strains of the genus Bifidobacterium.</title>
        <authorList>
            <person name="Milani C."/>
            <person name="Lugli G.A."/>
            <person name="Duranti S."/>
            <person name="Turroni F."/>
            <person name="Bottacini F."/>
            <person name="Mangifesta M."/>
            <person name="Sanchez B."/>
            <person name="Viappiani A."/>
            <person name="Mancabelli L."/>
            <person name="Taminiau B."/>
            <person name="Delcenserie V."/>
            <person name="Barrangou R."/>
            <person name="Margolles A."/>
            <person name="van Sinderen D."/>
            <person name="Ventura M."/>
        </authorList>
    </citation>
    <scope>NUCLEOTIDE SEQUENCE [LARGE SCALE GENOMIC DNA]</scope>
    <source>
        <strain evidence="3 4">DSM 19703</strain>
    </source>
</reference>
<dbReference type="GO" id="GO:0003824">
    <property type="term" value="F:catalytic activity"/>
    <property type="evidence" value="ECO:0007669"/>
    <property type="project" value="InterPro"/>
</dbReference>
<dbReference type="SUPFAM" id="SSF54197">
    <property type="entry name" value="HIT-like"/>
    <property type="match status" value="1"/>
</dbReference>
<accession>A0A080N663</accession>
<dbReference type="AlphaFoldDB" id="A0A080N663"/>
<organism evidence="3 4">
    <name type="scientific">Bifidobacterium bombi DSM 19703</name>
    <dbReference type="NCBI Taxonomy" id="1341695"/>
    <lineage>
        <taxon>Bacteria</taxon>
        <taxon>Bacillati</taxon>
        <taxon>Actinomycetota</taxon>
        <taxon>Actinomycetes</taxon>
        <taxon>Bifidobacteriales</taxon>
        <taxon>Bifidobacteriaceae</taxon>
        <taxon>Bifidobacterium</taxon>
    </lineage>
</organism>
<proteinExistence type="predicted"/>
<evidence type="ECO:0000313" key="4">
    <source>
        <dbReference type="Proteomes" id="UP000028730"/>
    </source>
</evidence>
<dbReference type="PROSITE" id="PS51084">
    <property type="entry name" value="HIT_2"/>
    <property type="match status" value="1"/>
</dbReference>
<dbReference type="EMBL" id="ATLK01000001">
    <property type="protein sequence ID" value="KFF31299.1"/>
    <property type="molecule type" value="Genomic_DNA"/>
</dbReference>
<dbReference type="eggNOG" id="COG0537">
    <property type="taxonomic scope" value="Bacteria"/>
</dbReference>
<feature type="domain" description="HIT" evidence="2">
    <location>
        <begin position="8"/>
        <end position="110"/>
    </location>
</feature>
<keyword evidence="4" id="KW-1185">Reference proteome</keyword>
<comment type="caution">
    <text evidence="3">The sequence shown here is derived from an EMBL/GenBank/DDBJ whole genome shotgun (WGS) entry which is preliminary data.</text>
</comment>
<comment type="caution">
    <text evidence="1">Lacks conserved residue(s) required for the propagation of feature annotation.</text>
</comment>
<dbReference type="RefSeq" id="WP_044087204.1">
    <property type="nucleotide sequence ID" value="NZ_ATLK01000001.1"/>
</dbReference>
<dbReference type="InterPro" id="IPR036265">
    <property type="entry name" value="HIT-like_sf"/>
</dbReference>
<sequence length="157" mass="17834">MKGWKDDRIGSAAAGTNPMVMMEMDSGYAVFGDTQFLPGYSVLLPKHRIRQLNDLSVYDRVNFLRDMTLLGDAVAKACAPVLRLNYDILGNSDAFLHAHIFPRYAWEPAERSSKPVWLYPQEVWTNERYDAGRECYRSVREGIERNLKCLVTGSAVV</sequence>
<dbReference type="InterPro" id="IPR011146">
    <property type="entry name" value="HIT-like"/>
</dbReference>